<reference evidence="1 2" key="1">
    <citation type="submission" date="2021-06" db="EMBL/GenBank/DDBJ databases">
        <authorList>
            <person name="Palmer J.M."/>
        </authorList>
    </citation>
    <scope>NUCLEOTIDE SEQUENCE [LARGE SCALE GENOMIC DNA]</scope>
    <source>
        <strain evidence="1 2">AS_MEX2019</strain>
        <tissue evidence="1">Muscle</tissue>
    </source>
</reference>
<dbReference type="Proteomes" id="UP001469553">
    <property type="component" value="Unassembled WGS sequence"/>
</dbReference>
<name>A0ABV0Z5U1_9TELE</name>
<organism evidence="1 2">
    <name type="scientific">Ameca splendens</name>
    <dbReference type="NCBI Taxonomy" id="208324"/>
    <lineage>
        <taxon>Eukaryota</taxon>
        <taxon>Metazoa</taxon>
        <taxon>Chordata</taxon>
        <taxon>Craniata</taxon>
        <taxon>Vertebrata</taxon>
        <taxon>Euteleostomi</taxon>
        <taxon>Actinopterygii</taxon>
        <taxon>Neopterygii</taxon>
        <taxon>Teleostei</taxon>
        <taxon>Neoteleostei</taxon>
        <taxon>Acanthomorphata</taxon>
        <taxon>Ovalentaria</taxon>
        <taxon>Atherinomorphae</taxon>
        <taxon>Cyprinodontiformes</taxon>
        <taxon>Goodeidae</taxon>
        <taxon>Ameca</taxon>
    </lineage>
</organism>
<keyword evidence="2" id="KW-1185">Reference proteome</keyword>
<comment type="caution">
    <text evidence="1">The sequence shown here is derived from an EMBL/GenBank/DDBJ whole genome shotgun (WGS) entry which is preliminary data.</text>
</comment>
<gene>
    <name evidence="1" type="ORF">AMECASPLE_037573</name>
</gene>
<dbReference type="EMBL" id="JAHRIP010053452">
    <property type="protein sequence ID" value="MEQ2301583.1"/>
    <property type="molecule type" value="Genomic_DNA"/>
</dbReference>
<protein>
    <submittedName>
        <fullName evidence="1">Uncharacterized protein</fullName>
    </submittedName>
</protein>
<accession>A0ABV0Z5U1</accession>
<evidence type="ECO:0000313" key="2">
    <source>
        <dbReference type="Proteomes" id="UP001469553"/>
    </source>
</evidence>
<evidence type="ECO:0000313" key="1">
    <source>
        <dbReference type="EMBL" id="MEQ2301583.1"/>
    </source>
</evidence>
<sequence length="111" mass="12087">MMGPDGLCGRKENFTLKCVESARGTTEYSCVCVCVQLCVCVGENWLNKASISRLLLMVASGAAEASWPCSGQQLSFTVFTFSLRHFSSPSYQGTEGLDHTPSTTHPLKKIF</sequence>
<proteinExistence type="predicted"/>